<evidence type="ECO:0000259" key="2">
    <source>
        <dbReference type="Pfam" id="PF07969"/>
    </source>
</evidence>
<dbReference type="InterPro" id="IPR032466">
    <property type="entry name" value="Metal_Hydrolase"/>
</dbReference>
<dbReference type="InterPro" id="IPR011059">
    <property type="entry name" value="Metal-dep_hydrolase_composite"/>
</dbReference>
<dbReference type="Gene3D" id="2.30.40.10">
    <property type="entry name" value="Urease, subunit C, domain 1"/>
    <property type="match status" value="1"/>
</dbReference>
<dbReference type="Gene3D" id="3.10.310.70">
    <property type="match status" value="1"/>
</dbReference>
<feature type="signal peptide" evidence="1">
    <location>
        <begin position="1"/>
        <end position="21"/>
    </location>
</feature>
<dbReference type="InterPro" id="IPR033932">
    <property type="entry name" value="YtcJ-like"/>
</dbReference>
<keyword evidence="4" id="KW-1185">Reference proteome</keyword>
<feature type="domain" description="Amidohydrolase 3" evidence="2">
    <location>
        <begin position="70"/>
        <end position="546"/>
    </location>
</feature>
<evidence type="ECO:0000313" key="3">
    <source>
        <dbReference type="EMBL" id="WOX05839.1"/>
    </source>
</evidence>
<dbReference type="Gene3D" id="3.20.20.140">
    <property type="entry name" value="Metal-dependent hydrolases"/>
    <property type="match status" value="1"/>
</dbReference>
<dbReference type="RefSeq" id="WP_318954302.1">
    <property type="nucleotide sequence ID" value="NZ_CP137555.1"/>
</dbReference>
<dbReference type="CDD" id="cd01300">
    <property type="entry name" value="YtcJ_like"/>
    <property type="match status" value="1"/>
</dbReference>
<proteinExistence type="predicted"/>
<reference evidence="3 4" key="1">
    <citation type="submission" date="2023-10" db="EMBL/GenBank/DDBJ databases">
        <title>Description of Microbulbifer bruguierae sp. nov., isolated from the sediments of mangrove plant Bruguiera sexangula and comparative genomic analyses of the genus Microbulbifer.</title>
        <authorList>
            <person name="Long M."/>
        </authorList>
    </citation>
    <scope>NUCLEOTIDE SEQUENCE [LARGE SCALE GENOMIC DNA]</scope>
    <source>
        <strain evidence="3 4">SPO729</strain>
    </source>
</reference>
<dbReference type="PANTHER" id="PTHR22642:SF2">
    <property type="entry name" value="PROTEIN LONG AFTER FAR-RED 3"/>
    <property type="match status" value="1"/>
</dbReference>
<gene>
    <name evidence="3" type="ORF">R5R33_01430</name>
</gene>
<keyword evidence="3" id="KW-0378">Hydrolase</keyword>
<organism evidence="3 4">
    <name type="scientific">Microbulbifer pacificus</name>
    <dbReference type="NCBI Taxonomy" id="407164"/>
    <lineage>
        <taxon>Bacteria</taxon>
        <taxon>Pseudomonadati</taxon>
        <taxon>Pseudomonadota</taxon>
        <taxon>Gammaproteobacteria</taxon>
        <taxon>Cellvibrionales</taxon>
        <taxon>Microbulbiferaceae</taxon>
        <taxon>Microbulbifer</taxon>
    </lineage>
</organism>
<dbReference type="Pfam" id="PF07969">
    <property type="entry name" value="Amidohydro_3"/>
    <property type="match status" value="1"/>
</dbReference>
<evidence type="ECO:0000313" key="4">
    <source>
        <dbReference type="Proteomes" id="UP001302477"/>
    </source>
</evidence>
<feature type="chain" id="PRO_5043950341" evidence="1">
    <location>
        <begin position="22"/>
        <end position="550"/>
    </location>
</feature>
<name>A0AAU0N2L5_9GAMM</name>
<dbReference type="EMBL" id="CP137555">
    <property type="protein sequence ID" value="WOX05839.1"/>
    <property type="molecule type" value="Genomic_DNA"/>
</dbReference>
<dbReference type="PANTHER" id="PTHR22642">
    <property type="entry name" value="IMIDAZOLONEPROPIONASE"/>
    <property type="match status" value="1"/>
</dbReference>
<protein>
    <submittedName>
        <fullName evidence="3">Amidohydrolase</fullName>
        <ecNumber evidence="3">3.5.-.-</ecNumber>
    </submittedName>
</protein>
<keyword evidence="1" id="KW-0732">Signal</keyword>
<dbReference type="KEGG" id="mpaf:R5R33_01430"/>
<accession>A0AAU0N2L5</accession>
<dbReference type="EC" id="3.5.-.-" evidence="3"/>
<dbReference type="Proteomes" id="UP001302477">
    <property type="component" value="Chromosome"/>
</dbReference>
<dbReference type="InterPro" id="IPR013108">
    <property type="entry name" value="Amidohydro_3"/>
</dbReference>
<sequence length="550" mass="60827">MRLIHILVGLCAVLASWNLQAATLVHNFSGYQATEQNLQQFNTLVFDQGKVLATGDYATLSQSYPKATKIDAGGKTLLPGLIDAHGHVLGLGRLQQQLDLRDLDLPQTLKAIEQFSQKVPAGDWLIGRGWNQVLWAGKEFPTRQQLDALDIDQPIWLRRIDGHAGWANSAAMKLAGITRETRAPAGGEIIRDRSGEPSGVLVDNAMALLESVIPQPTLQEEKAALKTAFDLALSLGLTGLHDAGISGQTLEAYRQLASEKVIPLHAYPMISIDDKNLPQLLAAGYVGAPDERLYVRSVKVYVDGALGSRGAALLEPYHDRPGEKGLLIATESELLQQIKLATDNKFQVNTHAIGDRANHIVLDILQSLNKDHDQKPSRHRIEHAQVLTIDDIERFPSLNLIASMQPVHATSDKNMAGDRLGEKRLARAYAWRKFLEQGTRIASGSDFPVEPVNPLFGIHAAVTRRDRQGDPEQGWHMEEAMNMEEALRSFTLDAAYASHQEQVIGSLEPGKFADFILLDRNIFTTDPQEIWQAKVLETWVEGEKVYTRSE</sequence>
<dbReference type="AlphaFoldDB" id="A0AAU0N2L5"/>
<dbReference type="SUPFAM" id="SSF51338">
    <property type="entry name" value="Composite domain of metallo-dependent hydrolases"/>
    <property type="match status" value="1"/>
</dbReference>
<evidence type="ECO:0000256" key="1">
    <source>
        <dbReference type="SAM" id="SignalP"/>
    </source>
</evidence>
<dbReference type="GO" id="GO:0016810">
    <property type="term" value="F:hydrolase activity, acting on carbon-nitrogen (but not peptide) bonds"/>
    <property type="evidence" value="ECO:0007669"/>
    <property type="project" value="InterPro"/>
</dbReference>
<dbReference type="SUPFAM" id="SSF51556">
    <property type="entry name" value="Metallo-dependent hydrolases"/>
    <property type="match status" value="1"/>
</dbReference>